<dbReference type="PANTHER" id="PTHR37946:SF1">
    <property type="entry name" value="SLL1969 PROTEIN"/>
    <property type="match status" value="1"/>
</dbReference>
<gene>
    <name evidence="1" type="ORF">FHS68_001373</name>
</gene>
<keyword evidence="2" id="KW-1185">Reference proteome</keyword>
<dbReference type="Proteomes" id="UP001179181">
    <property type="component" value="Unassembled WGS sequence"/>
</dbReference>
<organism evidence="1 2">
    <name type="scientific">Dyadobacter arcticus</name>
    <dbReference type="NCBI Taxonomy" id="1078754"/>
    <lineage>
        <taxon>Bacteria</taxon>
        <taxon>Pseudomonadati</taxon>
        <taxon>Bacteroidota</taxon>
        <taxon>Cytophagia</taxon>
        <taxon>Cytophagales</taxon>
        <taxon>Spirosomataceae</taxon>
        <taxon>Dyadobacter</taxon>
    </lineage>
</organism>
<proteinExistence type="predicted"/>
<evidence type="ECO:0000313" key="1">
    <source>
        <dbReference type="EMBL" id="NIJ52217.1"/>
    </source>
</evidence>
<reference evidence="1 2" key="1">
    <citation type="submission" date="2020-03" db="EMBL/GenBank/DDBJ databases">
        <title>Genomic Encyclopedia of Type Strains, Phase IV (KMG-IV): sequencing the most valuable type-strain genomes for metagenomic binning, comparative biology and taxonomic classification.</title>
        <authorList>
            <person name="Goeker M."/>
        </authorList>
    </citation>
    <scope>NUCLEOTIDE SEQUENCE [LARGE SCALE GENOMIC DNA]</scope>
    <source>
        <strain evidence="1 2">DSM 102865</strain>
    </source>
</reference>
<sequence length="144" mass="16473">MLNTLILVHGFMDTGRRMAWMSRRLRALGWKVLVPSLQRSNGTETIEKLAEHLRLYIIENTLESERTDLVAFSMGGLVCRYYLQRLGGLARTDRFITIATPHNGTLAAYFLPIVGVKQMRPQSAFLDNLNSDINQLQRLVFVSY</sequence>
<dbReference type="EMBL" id="JAASQJ010000001">
    <property type="protein sequence ID" value="NIJ52217.1"/>
    <property type="molecule type" value="Genomic_DNA"/>
</dbReference>
<dbReference type="GO" id="GO:0016787">
    <property type="term" value="F:hydrolase activity"/>
    <property type="evidence" value="ECO:0007669"/>
    <property type="project" value="UniProtKB-KW"/>
</dbReference>
<dbReference type="Gene3D" id="3.40.50.1820">
    <property type="entry name" value="alpha/beta hydrolase"/>
    <property type="match status" value="1"/>
</dbReference>
<dbReference type="RefSeq" id="WP_167268369.1">
    <property type="nucleotide sequence ID" value="NZ_JAASQJ010000001.1"/>
</dbReference>
<protein>
    <submittedName>
        <fullName evidence="1">Triacylglycerol esterase/lipase EstA (Alpha/beta hydrolase family)</fullName>
    </submittedName>
</protein>
<dbReference type="SUPFAM" id="SSF53474">
    <property type="entry name" value="alpha/beta-Hydrolases"/>
    <property type="match status" value="1"/>
</dbReference>
<comment type="caution">
    <text evidence="1">The sequence shown here is derived from an EMBL/GenBank/DDBJ whole genome shotgun (WGS) entry which is preliminary data.</text>
</comment>
<accession>A0ABX0UGT3</accession>
<name>A0ABX0UGT3_9BACT</name>
<dbReference type="Pfam" id="PF02089">
    <property type="entry name" value="Palm_thioest"/>
    <property type="match status" value="1"/>
</dbReference>
<dbReference type="PANTHER" id="PTHR37946">
    <property type="entry name" value="SLL1969 PROTEIN"/>
    <property type="match status" value="1"/>
</dbReference>
<keyword evidence="1" id="KW-0378">Hydrolase</keyword>
<dbReference type="InterPro" id="IPR029058">
    <property type="entry name" value="AB_hydrolase_fold"/>
</dbReference>
<evidence type="ECO:0000313" key="2">
    <source>
        <dbReference type="Proteomes" id="UP001179181"/>
    </source>
</evidence>